<evidence type="ECO:0000313" key="1">
    <source>
        <dbReference type="EMBL" id="HIS77277.1"/>
    </source>
</evidence>
<accession>A0A9D1FPF1</accession>
<organism evidence="1 2">
    <name type="scientific">Candidatus Merdivicinus excrementipullorum</name>
    <dbReference type="NCBI Taxonomy" id="2840867"/>
    <lineage>
        <taxon>Bacteria</taxon>
        <taxon>Bacillati</taxon>
        <taxon>Bacillota</taxon>
        <taxon>Clostridia</taxon>
        <taxon>Eubacteriales</taxon>
        <taxon>Oscillospiraceae</taxon>
        <taxon>Oscillospiraceae incertae sedis</taxon>
        <taxon>Candidatus Merdivicinus</taxon>
    </lineage>
</organism>
<comment type="caution">
    <text evidence="1">The sequence shown here is derived from an EMBL/GenBank/DDBJ whole genome shotgun (WGS) entry which is preliminary data.</text>
</comment>
<reference evidence="1" key="2">
    <citation type="journal article" date="2021" name="PeerJ">
        <title>Extensive microbial diversity within the chicken gut microbiome revealed by metagenomics and culture.</title>
        <authorList>
            <person name="Gilroy R."/>
            <person name="Ravi A."/>
            <person name="Getino M."/>
            <person name="Pursley I."/>
            <person name="Horton D.L."/>
            <person name="Alikhan N.F."/>
            <person name="Baker D."/>
            <person name="Gharbi K."/>
            <person name="Hall N."/>
            <person name="Watson M."/>
            <person name="Adriaenssens E.M."/>
            <person name="Foster-Nyarko E."/>
            <person name="Jarju S."/>
            <person name="Secka A."/>
            <person name="Antonio M."/>
            <person name="Oren A."/>
            <person name="Chaudhuri R.R."/>
            <person name="La Ragione R."/>
            <person name="Hildebrand F."/>
            <person name="Pallen M.J."/>
        </authorList>
    </citation>
    <scope>NUCLEOTIDE SEQUENCE</scope>
    <source>
        <strain evidence="1">CHK199-13235</strain>
    </source>
</reference>
<dbReference type="Proteomes" id="UP000824002">
    <property type="component" value="Unassembled WGS sequence"/>
</dbReference>
<proteinExistence type="predicted"/>
<protein>
    <submittedName>
        <fullName evidence="1">Uncharacterized protein</fullName>
    </submittedName>
</protein>
<gene>
    <name evidence="1" type="ORF">IAB51_10815</name>
</gene>
<dbReference type="AlphaFoldDB" id="A0A9D1FPF1"/>
<name>A0A9D1FPF1_9FIRM</name>
<reference evidence="1" key="1">
    <citation type="submission" date="2020-10" db="EMBL/GenBank/DDBJ databases">
        <authorList>
            <person name="Gilroy R."/>
        </authorList>
    </citation>
    <scope>NUCLEOTIDE SEQUENCE</scope>
    <source>
        <strain evidence="1">CHK199-13235</strain>
    </source>
</reference>
<sequence length="57" mass="6561">MTRPILRFEGNDLARRMGTVFAENAHDLVEIEEGQRCSWIWLRGLGGTDISRTVSLW</sequence>
<dbReference type="EMBL" id="DVJP01000072">
    <property type="protein sequence ID" value="HIS77277.1"/>
    <property type="molecule type" value="Genomic_DNA"/>
</dbReference>
<evidence type="ECO:0000313" key="2">
    <source>
        <dbReference type="Proteomes" id="UP000824002"/>
    </source>
</evidence>